<feature type="transmembrane region" description="Helical" evidence="6">
    <location>
        <begin position="6"/>
        <end position="29"/>
    </location>
</feature>
<keyword evidence="3" id="KW-0560">Oxidoreductase</keyword>
<dbReference type="PANTHER" id="PTHR43255:SF1">
    <property type="entry name" value="IRON-SULFUR-BINDING OXIDOREDUCTASE FADF-RELATED"/>
    <property type="match status" value="1"/>
</dbReference>
<evidence type="ECO:0000256" key="1">
    <source>
        <dbReference type="ARBA" id="ARBA00022485"/>
    </source>
</evidence>
<keyword evidence="4" id="KW-0408">Iron</keyword>
<protein>
    <submittedName>
        <fullName evidence="8">(Fe-S)-binding protein</fullName>
    </submittedName>
</protein>
<feature type="transmembrane region" description="Helical" evidence="6">
    <location>
        <begin position="184"/>
        <end position="200"/>
    </location>
</feature>
<keyword evidence="6" id="KW-0472">Membrane</keyword>
<evidence type="ECO:0000256" key="2">
    <source>
        <dbReference type="ARBA" id="ARBA00022723"/>
    </source>
</evidence>
<keyword evidence="9" id="KW-1185">Reference proteome</keyword>
<dbReference type="RefSeq" id="WP_138789149.1">
    <property type="nucleotide sequence ID" value="NZ_JBHTGQ010000028.1"/>
</dbReference>
<dbReference type="SUPFAM" id="SSF103501">
    <property type="entry name" value="Respiratory nitrate reductase 1 gamma chain"/>
    <property type="match status" value="1"/>
</dbReference>
<feature type="transmembrane region" description="Helical" evidence="6">
    <location>
        <begin position="119"/>
        <end position="138"/>
    </location>
</feature>
<dbReference type="Pfam" id="PF13183">
    <property type="entry name" value="Fer4_8"/>
    <property type="match status" value="1"/>
</dbReference>
<feature type="transmembrane region" description="Helical" evidence="6">
    <location>
        <begin position="79"/>
        <end position="99"/>
    </location>
</feature>
<reference evidence="9" key="1">
    <citation type="journal article" date="2019" name="Int. J. Syst. Evol. Microbiol.">
        <title>The Global Catalogue of Microorganisms (GCM) 10K type strain sequencing project: providing services to taxonomists for standard genome sequencing and annotation.</title>
        <authorList>
            <consortium name="The Broad Institute Genomics Platform"/>
            <consortium name="The Broad Institute Genome Sequencing Center for Infectious Disease"/>
            <person name="Wu L."/>
            <person name="Ma J."/>
        </authorList>
    </citation>
    <scope>NUCLEOTIDE SEQUENCE [LARGE SCALE GENOMIC DNA]</scope>
    <source>
        <strain evidence="9">JCM 18657</strain>
    </source>
</reference>
<feature type="domain" description="4Fe-4S ferredoxin-type" evidence="7">
    <location>
        <begin position="275"/>
        <end position="305"/>
    </location>
</feature>
<dbReference type="InterPro" id="IPR036197">
    <property type="entry name" value="NarG-like_sf"/>
</dbReference>
<dbReference type="EMBL" id="JBHTGQ010000028">
    <property type="protein sequence ID" value="MFC7750763.1"/>
    <property type="molecule type" value="Genomic_DNA"/>
</dbReference>
<evidence type="ECO:0000259" key="7">
    <source>
        <dbReference type="PROSITE" id="PS51379"/>
    </source>
</evidence>
<dbReference type="InterPro" id="IPR004017">
    <property type="entry name" value="Cys_rich_dom"/>
</dbReference>
<comment type="caution">
    <text evidence="8">The sequence shown here is derived from an EMBL/GenBank/DDBJ whole genome shotgun (WGS) entry which is preliminary data.</text>
</comment>
<dbReference type="SUPFAM" id="SSF46548">
    <property type="entry name" value="alpha-helical ferredoxin"/>
    <property type="match status" value="1"/>
</dbReference>
<gene>
    <name evidence="8" type="ORF">ACFQWB_12620</name>
</gene>
<keyword evidence="5" id="KW-0411">Iron-sulfur</keyword>
<keyword evidence="6" id="KW-1133">Transmembrane helix</keyword>
<evidence type="ECO:0000313" key="9">
    <source>
        <dbReference type="Proteomes" id="UP001596528"/>
    </source>
</evidence>
<keyword evidence="2" id="KW-0479">Metal-binding</keyword>
<evidence type="ECO:0000256" key="4">
    <source>
        <dbReference type="ARBA" id="ARBA00023004"/>
    </source>
</evidence>
<dbReference type="Pfam" id="PF02754">
    <property type="entry name" value="CCG"/>
    <property type="match status" value="2"/>
</dbReference>
<sequence>MTAALQALQLIAFLAAVACAVYCFGYAVSVRIRYIGLGRPDPPRPAGSGGRLDSGSAEPSFAAQVFGHRKLLNDRKSGVMHLVLFYGFLLLQLGAIDLIGQGLSREWRLPLGPLYPYFALQQEITVILVLAAIAYAAYRRYGEKLPRLKRNREAATVVLLIGGLMLSVALTNGFKLAWDGGHPSLWHPVASAVAACVSLLPEAAAGALFYIGWWLHLLILLAFLVYVPQSKHAHILFAPLNLYGRRKMPRLPETIDFDTAEDEQFGAGSLQGLTKHQLLDLYACVECGRCSNVCPATGTGKTLSPMQLITNLRDHLNAVGQAVTSRSPWMPAAVFAGKSQGTLADPSLRMVGDVVTQAELWACTTCRNCEDQCPVGNEHVSMIIDMRRHLTMTEGDVPGTAARVLQNLERQGNPWGLSRHARRDWIEELRREGAIVPEARSGEPFELLFYVGSMGSYDTRAKSVTKAVARLLEAAGCSYAVMGEEEWNSGDTARRLGQEYLYQESARETIERFKKFGVRRIVTADPHAYHAFRNEYADLGMPDGIEVLHHTELLASLVREGRLVPAARLDAAATYHDSCYLGRYNGKYGPAREVLRAIPGLELREMERSGPNAMCCGAGGGLMWMEETEGTRIHTARAEQAVAVAPDVVATACPYCLTMMRDGLTHLQRERIETRDIAELLARSVFGPADA</sequence>
<evidence type="ECO:0000256" key="5">
    <source>
        <dbReference type="ARBA" id="ARBA00023014"/>
    </source>
</evidence>
<dbReference type="InterPro" id="IPR017900">
    <property type="entry name" value="4Fe4S_Fe_S_CS"/>
</dbReference>
<organism evidence="8 9">
    <name type="scientific">Paenibacillus thermoaerophilus</name>
    <dbReference type="NCBI Taxonomy" id="1215385"/>
    <lineage>
        <taxon>Bacteria</taxon>
        <taxon>Bacillati</taxon>
        <taxon>Bacillota</taxon>
        <taxon>Bacilli</taxon>
        <taxon>Bacillales</taxon>
        <taxon>Paenibacillaceae</taxon>
        <taxon>Paenibacillus</taxon>
    </lineage>
</organism>
<dbReference type="Gene3D" id="1.10.1060.10">
    <property type="entry name" value="Alpha-helical ferredoxin"/>
    <property type="match status" value="1"/>
</dbReference>
<accession>A0ABW2V8Z0</accession>
<dbReference type="PANTHER" id="PTHR43255">
    <property type="entry name" value="IRON-SULFUR-BINDING OXIDOREDUCTASE FADF-RELATED-RELATED"/>
    <property type="match status" value="1"/>
</dbReference>
<feature type="transmembrane region" description="Helical" evidence="6">
    <location>
        <begin position="207"/>
        <end position="227"/>
    </location>
</feature>
<evidence type="ECO:0000256" key="3">
    <source>
        <dbReference type="ARBA" id="ARBA00023002"/>
    </source>
</evidence>
<dbReference type="InterPro" id="IPR017896">
    <property type="entry name" value="4Fe4S_Fe-S-bd"/>
</dbReference>
<dbReference type="PROSITE" id="PS51379">
    <property type="entry name" value="4FE4S_FER_2"/>
    <property type="match status" value="1"/>
</dbReference>
<evidence type="ECO:0000256" key="6">
    <source>
        <dbReference type="SAM" id="Phobius"/>
    </source>
</evidence>
<name>A0ABW2V8Z0_9BACL</name>
<dbReference type="InterPro" id="IPR051460">
    <property type="entry name" value="HdrC_iron-sulfur_subunit"/>
</dbReference>
<feature type="transmembrane region" description="Helical" evidence="6">
    <location>
        <begin position="158"/>
        <end position="178"/>
    </location>
</feature>
<dbReference type="Gene3D" id="1.20.950.20">
    <property type="entry name" value="Transmembrane di-heme cytochromes, Chain C"/>
    <property type="match status" value="1"/>
</dbReference>
<keyword evidence="6" id="KW-0812">Transmembrane</keyword>
<dbReference type="InterPro" id="IPR009051">
    <property type="entry name" value="Helical_ferredxn"/>
</dbReference>
<proteinExistence type="predicted"/>
<dbReference type="PROSITE" id="PS00198">
    <property type="entry name" value="4FE4S_FER_1"/>
    <property type="match status" value="2"/>
</dbReference>
<keyword evidence="1" id="KW-0004">4Fe-4S</keyword>
<evidence type="ECO:0000313" key="8">
    <source>
        <dbReference type="EMBL" id="MFC7750763.1"/>
    </source>
</evidence>
<dbReference type="Proteomes" id="UP001596528">
    <property type="component" value="Unassembled WGS sequence"/>
</dbReference>